<keyword evidence="1" id="KW-0472">Membrane</keyword>
<organism evidence="2 3">
    <name type="scientific">Thermocladium modestius</name>
    <dbReference type="NCBI Taxonomy" id="62609"/>
    <lineage>
        <taxon>Archaea</taxon>
        <taxon>Thermoproteota</taxon>
        <taxon>Thermoprotei</taxon>
        <taxon>Thermoproteales</taxon>
        <taxon>Thermoproteaceae</taxon>
        <taxon>Thermocladium</taxon>
    </lineage>
</organism>
<accession>A0A830GVI4</accession>
<evidence type="ECO:0000313" key="2">
    <source>
        <dbReference type="EMBL" id="GGP20010.1"/>
    </source>
</evidence>
<keyword evidence="1" id="KW-1133">Transmembrane helix</keyword>
<dbReference type="Proteomes" id="UP000610960">
    <property type="component" value="Unassembled WGS sequence"/>
</dbReference>
<comment type="caution">
    <text evidence="2">The sequence shown here is derived from an EMBL/GenBank/DDBJ whole genome shotgun (WGS) entry which is preliminary data.</text>
</comment>
<evidence type="ECO:0000256" key="1">
    <source>
        <dbReference type="SAM" id="Phobius"/>
    </source>
</evidence>
<dbReference type="AlphaFoldDB" id="A0A830GVI4"/>
<reference evidence="2" key="2">
    <citation type="submission" date="2020-09" db="EMBL/GenBank/DDBJ databases">
        <authorList>
            <person name="Sun Q."/>
            <person name="Ohkuma M."/>
        </authorList>
    </citation>
    <scope>NUCLEOTIDE SEQUENCE</scope>
    <source>
        <strain evidence="2">JCM 10088</strain>
    </source>
</reference>
<dbReference type="RefSeq" id="WP_188595968.1">
    <property type="nucleotide sequence ID" value="NZ_BMNL01000001.1"/>
</dbReference>
<sequence length="124" mass="12635">MIGKTRMIVFFITGVIIAIALSAVGYWEFMFIPMIPMGYAMRSRSIVSLALLGLAGAVGAMASILLNPYAIQDGAVTAAIIGAPGGPAIPLALTLTLAFLNAGLGGAAGAQASEIIRNKREGKG</sequence>
<keyword evidence="3" id="KW-1185">Reference proteome</keyword>
<protein>
    <submittedName>
        <fullName evidence="2">Uncharacterized protein</fullName>
    </submittedName>
</protein>
<keyword evidence="1" id="KW-0812">Transmembrane</keyword>
<gene>
    <name evidence="2" type="ORF">GCM10007981_06250</name>
</gene>
<feature type="transmembrane region" description="Helical" evidence="1">
    <location>
        <begin position="6"/>
        <end position="27"/>
    </location>
</feature>
<reference evidence="2" key="1">
    <citation type="journal article" date="2014" name="Int. J. Syst. Evol. Microbiol.">
        <title>Complete genome sequence of Corynebacterium casei LMG S-19264T (=DSM 44701T), isolated from a smear-ripened cheese.</title>
        <authorList>
            <consortium name="US DOE Joint Genome Institute (JGI-PGF)"/>
            <person name="Walter F."/>
            <person name="Albersmeier A."/>
            <person name="Kalinowski J."/>
            <person name="Ruckert C."/>
        </authorList>
    </citation>
    <scope>NUCLEOTIDE SEQUENCE</scope>
    <source>
        <strain evidence="2">JCM 10088</strain>
    </source>
</reference>
<name>A0A830GVI4_9CREN</name>
<evidence type="ECO:0000313" key="3">
    <source>
        <dbReference type="Proteomes" id="UP000610960"/>
    </source>
</evidence>
<feature type="transmembrane region" description="Helical" evidence="1">
    <location>
        <begin position="47"/>
        <end position="71"/>
    </location>
</feature>
<proteinExistence type="predicted"/>
<dbReference type="EMBL" id="BMNL01000001">
    <property type="protein sequence ID" value="GGP20010.1"/>
    <property type="molecule type" value="Genomic_DNA"/>
</dbReference>